<reference evidence="1" key="1">
    <citation type="submission" date="2014-09" db="EMBL/GenBank/DDBJ databases">
        <authorList>
            <person name="Magalhaes I.L.F."/>
            <person name="Oliveira U."/>
            <person name="Santos F.R."/>
            <person name="Vidigal T.H.D.A."/>
            <person name="Brescovit A.D."/>
            <person name="Santos A.J."/>
        </authorList>
    </citation>
    <scope>NUCLEOTIDE SEQUENCE</scope>
    <source>
        <tissue evidence="1">Shoot tissue taken approximately 20 cm above the soil surface</tissue>
    </source>
</reference>
<dbReference type="AlphaFoldDB" id="A0A0A9HSN8"/>
<protein>
    <submittedName>
        <fullName evidence="1">Uncharacterized protein</fullName>
    </submittedName>
</protein>
<reference evidence="1" key="2">
    <citation type="journal article" date="2015" name="Data Brief">
        <title>Shoot transcriptome of the giant reed, Arundo donax.</title>
        <authorList>
            <person name="Barrero R.A."/>
            <person name="Guerrero F.D."/>
            <person name="Moolhuijzen P."/>
            <person name="Goolsby J.A."/>
            <person name="Tidwell J."/>
            <person name="Bellgard S.E."/>
            <person name="Bellgard M.I."/>
        </authorList>
    </citation>
    <scope>NUCLEOTIDE SEQUENCE</scope>
    <source>
        <tissue evidence="1">Shoot tissue taken approximately 20 cm above the soil surface</tissue>
    </source>
</reference>
<sequence>MMTVLLREVSTHSPIK</sequence>
<proteinExistence type="predicted"/>
<evidence type="ECO:0000313" key="1">
    <source>
        <dbReference type="EMBL" id="JAE39737.1"/>
    </source>
</evidence>
<dbReference type="EMBL" id="GBRH01158159">
    <property type="protein sequence ID" value="JAE39737.1"/>
    <property type="molecule type" value="Transcribed_RNA"/>
</dbReference>
<name>A0A0A9HSN8_ARUDO</name>
<accession>A0A0A9HSN8</accession>
<organism evidence="1">
    <name type="scientific">Arundo donax</name>
    <name type="common">Giant reed</name>
    <name type="synonym">Donax arundinaceus</name>
    <dbReference type="NCBI Taxonomy" id="35708"/>
    <lineage>
        <taxon>Eukaryota</taxon>
        <taxon>Viridiplantae</taxon>
        <taxon>Streptophyta</taxon>
        <taxon>Embryophyta</taxon>
        <taxon>Tracheophyta</taxon>
        <taxon>Spermatophyta</taxon>
        <taxon>Magnoliopsida</taxon>
        <taxon>Liliopsida</taxon>
        <taxon>Poales</taxon>
        <taxon>Poaceae</taxon>
        <taxon>PACMAD clade</taxon>
        <taxon>Arundinoideae</taxon>
        <taxon>Arundineae</taxon>
        <taxon>Arundo</taxon>
    </lineage>
</organism>